<name>A0A5C6GIQ7_METRR</name>
<dbReference type="Proteomes" id="UP000317257">
    <property type="component" value="Unassembled WGS sequence"/>
</dbReference>
<dbReference type="EMBL" id="SBHS01000003">
    <property type="protein sequence ID" value="TWU77239.1"/>
    <property type="molecule type" value="Genomic_DNA"/>
</dbReference>
<reference evidence="2" key="1">
    <citation type="submission" date="2018-12" db="EMBL/GenBank/DDBJ databases">
        <title>The complete genome of Metarhizium rileyi, a key fungal pathogen of Lepidoptera.</title>
        <authorList>
            <person name="Binneck E."/>
            <person name="Lastra C.C.L."/>
            <person name="Sosa-Gomez D.R."/>
        </authorList>
    </citation>
    <scope>NUCLEOTIDE SEQUENCE [LARGE SCALE GENOMIC DNA]</scope>
    <source>
        <strain evidence="2">Cep018-CH2</strain>
    </source>
</reference>
<evidence type="ECO:0000313" key="2">
    <source>
        <dbReference type="Proteomes" id="UP000317257"/>
    </source>
</evidence>
<evidence type="ECO:0000313" key="1">
    <source>
        <dbReference type="EMBL" id="TWU77239.1"/>
    </source>
</evidence>
<organism evidence="1 2">
    <name type="scientific">Metarhizium rileyi (strain RCEF 4871)</name>
    <name type="common">Nomuraea rileyi</name>
    <dbReference type="NCBI Taxonomy" id="1649241"/>
    <lineage>
        <taxon>Eukaryota</taxon>
        <taxon>Fungi</taxon>
        <taxon>Dikarya</taxon>
        <taxon>Ascomycota</taxon>
        <taxon>Pezizomycotina</taxon>
        <taxon>Sordariomycetes</taxon>
        <taxon>Hypocreomycetidae</taxon>
        <taxon>Hypocreales</taxon>
        <taxon>Clavicipitaceae</taxon>
        <taxon>Metarhizium</taxon>
    </lineage>
</organism>
<gene>
    <name evidence="1" type="ORF">ED733_001916</name>
</gene>
<dbReference type="AlphaFoldDB" id="A0A5C6GIQ7"/>
<proteinExistence type="predicted"/>
<accession>A0A5C6GIQ7</accession>
<sequence>MMIFENCGTPRTIQLYKTTDIFASDLLTLYDNQLLHDPHAVRNADDARERMTMRTLLRTIMHCFIFIDGIIDEEYDAFDAVRQAFLAVMDEENRSIWTEHDINITSTMTDAWESTGVWFWACVRSINAWLFVFGDHILPKFSADRALVVNLKQVSTFWHENVDQDVKAKVDDEHRYQAELRSFIDKEP</sequence>
<protein>
    <submittedName>
        <fullName evidence="1">Uncharacterized protein</fullName>
    </submittedName>
</protein>
<comment type="caution">
    <text evidence="1">The sequence shown here is derived from an EMBL/GenBank/DDBJ whole genome shotgun (WGS) entry which is preliminary data.</text>
</comment>